<dbReference type="PIRSF" id="PIRSF004810">
    <property type="entry name" value="ChrA"/>
    <property type="match status" value="1"/>
</dbReference>
<dbReference type="Proteomes" id="UP001201701">
    <property type="component" value="Unassembled WGS sequence"/>
</dbReference>
<dbReference type="NCBIfam" id="TIGR00937">
    <property type="entry name" value="2A51"/>
    <property type="match status" value="1"/>
</dbReference>
<dbReference type="RefSeq" id="WP_239370669.1">
    <property type="nucleotide sequence ID" value="NZ_JAKREW010000075.1"/>
</dbReference>
<feature type="transmembrane region" description="Helical" evidence="7">
    <location>
        <begin position="177"/>
        <end position="197"/>
    </location>
</feature>
<keyword evidence="3" id="KW-1003">Cell membrane</keyword>
<evidence type="ECO:0000256" key="2">
    <source>
        <dbReference type="ARBA" id="ARBA00005262"/>
    </source>
</evidence>
<keyword evidence="6 7" id="KW-0472">Membrane</keyword>
<dbReference type="Pfam" id="PF02417">
    <property type="entry name" value="Chromate_transp"/>
    <property type="match status" value="2"/>
</dbReference>
<feature type="transmembrane region" description="Helical" evidence="7">
    <location>
        <begin position="308"/>
        <end position="329"/>
    </location>
</feature>
<dbReference type="InterPro" id="IPR003370">
    <property type="entry name" value="Chromate_transpt"/>
</dbReference>
<accession>A0ABS9QRH8</accession>
<dbReference type="InterPro" id="IPR014047">
    <property type="entry name" value="Chr_Tranpt_l_chain"/>
</dbReference>
<feature type="transmembrane region" description="Helical" evidence="7">
    <location>
        <begin position="341"/>
        <end position="364"/>
    </location>
</feature>
<evidence type="ECO:0000256" key="6">
    <source>
        <dbReference type="ARBA" id="ARBA00023136"/>
    </source>
</evidence>
<evidence type="ECO:0000256" key="3">
    <source>
        <dbReference type="ARBA" id="ARBA00022475"/>
    </source>
</evidence>
<feature type="transmembrane region" description="Helical" evidence="7">
    <location>
        <begin position="376"/>
        <end position="399"/>
    </location>
</feature>
<comment type="caution">
    <text evidence="8">The sequence shown here is derived from an EMBL/GenBank/DDBJ whole genome shotgun (WGS) entry which is preliminary data.</text>
</comment>
<evidence type="ECO:0000256" key="7">
    <source>
        <dbReference type="SAM" id="Phobius"/>
    </source>
</evidence>
<feature type="transmembrane region" description="Helical" evidence="7">
    <location>
        <begin position="264"/>
        <end position="287"/>
    </location>
</feature>
<evidence type="ECO:0000313" key="8">
    <source>
        <dbReference type="EMBL" id="MCG7509174.1"/>
    </source>
</evidence>
<feature type="transmembrane region" description="Helical" evidence="7">
    <location>
        <begin position="95"/>
        <end position="118"/>
    </location>
</feature>
<dbReference type="PANTHER" id="PTHR33567:SF3">
    <property type="entry name" value="CHROMATE ION TRANSPORTER (EUROFUNG)"/>
    <property type="match status" value="1"/>
</dbReference>
<protein>
    <submittedName>
        <fullName evidence="8">Chromate efflux transporter</fullName>
    </submittedName>
</protein>
<evidence type="ECO:0000256" key="4">
    <source>
        <dbReference type="ARBA" id="ARBA00022692"/>
    </source>
</evidence>
<feature type="transmembrane region" description="Helical" evidence="7">
    <location>
        <begin position="151"/>
        <end position="171"/>
    </location>
</feature>
<comment type="similarity">
    <text evidence="2">Belongs to the chromate ion transporter (CHR) (TC 2.A.51) family.</text>
</comment>
<evidence type="ECO:0000256" key="1">
    <source>
        <dbReference type="ARBA" id="ARBA00004651"/>
    </source>
</evidence>
<comment type="subcellular location">
    <subcellularLocation>
        <location evidence="1">Cell membrane</location>
        <topology evidence="1">Multi-pass membrane protein</topology>
    </subcellularLocation>
</comment>
<feature type="transmembrane region" description="Helical" evidence="7">
    <location>
        <begin position="124"/>
        <end position="144"/>
    </location>
</feature>
<sequence length="468" mass="49265">MTVAAPEAPAPDRPAAHGIGFAEAVKVWARIAALSFGGPAGQIAVMHRILVEEKRWIGETRFLHALNYCMLLPGPEAQQLAIYIGWLLHRTKGGLVAGILFVLPGLVAIMALSWIYAIFGNVGIVQSLFFGLKAAVLAIVLEAVMRIGRRALRNAVMVALAAAAFVAIFVFRLPFPLIVLVAGLIGYVGGRAGWAAFMATGSHGKAGQHQVADADTALGEDIPAHARNAGRSSLRMAAILLVLWLAPVAALLLLYGQANVFSQIAVFFSKMAVVTFGGAYAVLAYVAQQAVEGYGWLKPGEMLDGLGMAETTPGPLIMVTQFVGFMGAFRAPGGMHPLLAGTLGGLLTTWVTFTPCFLWIFLGAPYIEALRSNRALSAALATITAAVVGVILNLAVWFALHVLFAEVREMKALGATLEIPVLASVDLAALALAVVALLAVFRFRVGMLWVLAGCALLGVLYGLATGMV</sequence>
<dbReference type="PANTHER" id="PTHR33567">
    <property type="entry name" value="CHROMATE ION TRANSPORTER (EUROFUNG)"/>
    <property type="match status" value="1"/>
</dbReference>
<name>A0ABS9QRH8_9HYPH</name>
<dbReference type="EMBL" id="JAKREW010000075">
    <property type="protein sequence ID" value="MCG7509174.1"/>
    <property type="molecule type" value="Genomic_DNA"/>
</dbReference>
<reference evidence="8 9" key="1">
    <citation type="submission" date="2022-02" db="EMBL/GenBank/DDBJ databases">
        <title>Draft genome sequence of Mezorhizobium retamae strain IRAMC:0171 isolated from Retama raetam nodules.</title>
        <authorList>
            <person name="Bengaied R."/>
            <person name="Sbissi I."/>
            <person name="Huber K."/>
            <person name="Ghodbane F."/>
            <person name="Nouioui I."/>
            <person name="Tarhouni M."/>
            <person name="Gtari M."/>
        </authorList>
    </citation>
    <scope>NUCLEOTIDE SEQUENCE [LARGE SCALE GENOMIC DNA]</scope>
    <source>
        <strain evidence="8 9">IRAMC:0171</strain>
    </source>
</reference>
<gene>
    <name evidence="8" type="primary">chrA</name>
    <name evidence="8" type="ORF">L4923_29485</name>
</gene>
<keyword evidence="9" id="KW-1185">Reference proteome</keyword>
<feature type="transmembrane region" description="Helical" evidence="7">
    <location>
        <begin position="448"/>
        <end position="467"/>
    </location>
</feature>
<keyword evidence="4 7" id="KW-0812">Transmembrane</keyword>
<evidence type="ECO:0000313" key="9">
    <source>
        <dbReference type="Proteomes" id="UP001201701"/>
    </source>
</evidence>
<organism evidence="8 9">
    <name type="scientific">Mesorhizobium retamae</name>
    <dbReference type="NCBI Taxonomy" id="2912854"/>
    <lineage>
        <taxon>Bacteria</taxon>
        <taxon>Pseudomonadati</taxon>
        <taxon>Pseudomonadota</taxon>
        <taxon>Alphaproteobacteria</taxon>
        <taxon>Hyphomicrobiales</taxon>
        <taxon>Phyllobacteriaceae</taxon>
        <taxon>Mesorhizobium</taxon>
    </lineage>
</organism>
<proteinExistence type="inferred from homology"/>
<feature type="transmembrane region" description="Helical" evidence="7">
    <location>
        <begin position="237"/>
        <end position="258"/>
    </location>
</feature>
<feature type="transmembrane region" description="Helical" evidence="7">
    <location>
        <begin position="419"/>
        <end position="441"/>
    </location>
</feature>
<keyword evidence="5 7" id="KW-1133">Transmembrane helix</keyword>
<evidence type="ECO:0000256" key="5">
    <source>
        <dbReference type="ARBA" id="ARBA00022989"/>
    </source>
</evidence>